<evidence type="ECO:0000313" key="4">
    <source>
        <dbReference type="Proteomes" id="UP000034098"/>
    </source>
</evidence>
<evidence type="ECO:0000259" key="2">
    <source>
        <dbReference type="Pfam" id="PF08327"/>
    </source>
</evidence>
<evidence type="ECO:0000256" key="1">
    <source>
        <dbReference type="ARBA" id="ARBA00006817"/>
    </source>
</evidence>
<dbReference type="Pfam" id="PF08327">
    <property type="entry name" value="AHSA1"/>
    <property type="match status" value="1"/>
</dbReference>
<dbReference type="SUPFAM" id="SSF55961">
    <property type="entry name" value="Bet v1-like"/>
    <property type="match status" value="1"/>
</dbReference>
<feature type="domain" description="Activator of Hsp90 ATPase homologue 1/2-like C-terminal" evidence="2">
    <location>
        <begin position="13"/>
        <end position="143"/>
    </location>
</feature>
<reference evidence="3 4" key="1">
    <citation type="submission" date="2015-02" db="EMBL/GenBank/DDBJ databases">
        <title>Draft genome sequences of ten Microbacterium spp. with emphasis on heavy metal contaminated environments.</title>
        <authorList>
            <person name="Corretto E."/>
        </authorList>
    </citation>
    <scope>NUCLEOTIDE SEQUENCE [LARGE SCALE GENOMIC DNA]</scope>
    <source>
        <strain evidence="3 4">DSM 8608</strain>
    </source>
</reference>
<dbReference type="Gene3D" id="3.30.530.20">
    <property type="match status" value="1"/>
</dbReference>
<protein>
    <recommendedName>
        <fullName evidence="2">Activator of Hsp90 ATPase homologue 1/2-like C-terminal domain-containing protein</fullName>
    </recommendedName>
</protein>
<dbReference type="RefSeq" id="WP_045302421.1">
    <property type="nucleotide sequence ID" value="NZ_JYJA01000041.1"/>
</dbReference>
<dbReference type="AlphaFoldDB" id="A0A0M2H080"/>
<sequence>MTEYFTVTRTLQAPRELVFETLTKPEHFAVWFGTAAVEVPQDSLTMDVRPGGAFRAVMLLPDGNRIDWAGEYKVVEPPSHLAMTLTDQPGDDAGLPVLFDLEEAGEGTVLTIRQDRSDFSDEQVAATIAGYNSFIDDIERVLESLQSA</sequence>
<dbReference type="Proteomes" id="UP000034098">
    <property type="component" value="Unassembled WGS sequence"/>
</dbReference>
<comment type="similarity">
    <text evidence="1">Belongs to the AHA1 family.</text>
</comment>
<dbReference type="EMBL" id="JYJA01000041">
    <property type="protein sequence ID" value="KJL39637.1"/>
    <property type="molecule type" value="Genomic_DNA"/>
</dbReference>
<gene>
    <name evidence="3" type="ORF">RS82_03837</name>
</gene>
<dbReference type="InterPro" id="IPR013538">
    <property type="entry name" value="ASHA1/2-like_C"/>
</dbReference>
<dbReference type="CDD" id="cd07814">
    <property type="entry name" value="SRPBCC_CalC_Aha1-like"/>
    <property type="match status" value="1"/>
</dbReference>
<comment type="caution">
    <text evidence="3">The sequence shown here is derived from an EMBL/GenBank/DDBJ whole genome shotgun (WGS) entry which is preliminary data.</text>
</comment>
<name>A0A0M2H080_MICTR</name>
<dbReference type="OrthoDB" id="3365660at2"/>
<dbReference type="InterPro" id="IPR023393">
    <property type="entry name" value="START-like_dom_sf"/>
</dbReference>
<evidence type="ECO:0000313" key="3">
    <source>
        <dbReference type="EMBL" id="KJL39637.1"/>
    </source>
</evidence>
<keyword evidence="4" id="KW-1185">Reference proteome</keyword>
<proteinExistence type="inferred from homology"/>
<accession>A0A0M2H080</accession>
<dbReference type="PATRIC" id="fig|69370.6.peg.3903"/>
<organism evidence="3 4">
    <name type="scientific">Microbacterium trichothecenolyticum</name>
    <name type="common">Aureobacterium trichothecenolyticum</name>
    <dbReference type="NCBI Taxonomy" id="69370"/>
    <lineage>
        <taxon>Bacteria</taxon>
        <taxon>Bacillati</taxon>
        <taxon>Actinomycetota</taxon>
        <taxon>Actinomycetes</taxon>
        <taxon>Micrococcales</taxon>
        <taxon>Microbacteriaceae</taxon>
        <taxon>Microbacterium</taxon>
    </lineage>
</organism>